<dbReference type="AlphaFoldDB" id="A0A1M2VP11"/>
<dbReference type="PANTHER" id="PTHR11552">
    <property type="entry name" value="GLUCOSE-METHANOL-CHOLINE GMC OXIDOREDUCTASE"/>
    <property type="match status" value="1"/>
</dbReference>
<dbReference type="InterPro" id="IPR012132">
    <property type="entry name" value="GMC_OxRdtase"/>
</dbReference>
<dbReference type="EMBL" id="MNAD01000946">
    <property type="protein sequence ID" value="OJT09327.1"/>
    <property type="molecule type" value="Genomic_DNA"/>
</dbReference>
<dbReference type="OrthoDB" id="269227at2759"/>
<keyword evidence="10" id="KW-1185">Reference proteome</keyword>
<dbReference type="Pfam" id="PF00732">
    <property type="entry name" value="GMC_oxred_N"/>
    <property type="match status" value="1"/>
</dbReference>
<evidence type="ECO:0000256" key="5">
    <source>
        <dbReference type="ARBA" id="ARBA00022827"/>
    </source>
</evidence>
<dbReference type="Gene3D" id="3.50.50.60">
    <property type="entry name" value="FAD/NAD(P)-binding domain"/>
    <property type="match status" value="1"/>
</dbReference>
<evidence type="ECO:0000256" key="2">
    <source>
        <dbReference type="ARBA" id="ARBA00010790"/>
    </source>
</evidence>
<gene>
    <name evidence="9" type="ORF">TRAPUB_14223</name>
</gene>
<keyword evidence="4" id="KW-0732">Signal</keyword>
<evidence type="ECO:0000256" key="3">
    <source>
        <dbReference type="ARBA" id="ARBA00022630"/>
    </source>
</evidence>
<proteinExistence type="inferred from homology"/>
<dbReference type="OMA" id="AGPSHEN"/>
<keyword evidence="6" id="KW-0560">Oxidoreductase</keyword>
<dbReference type="PANTHER" id="PTHR11552:SF201">
    <property type="entry name" value="GLUCOSE-METHANOL-CHOLINE OXIDOREDUCTASE N-TERMINAL DOMAIN-CONTAINING PROTEIN"/>
    <property type="match status" value="1"/>
</dbReference>
<evidence type="ECO:0000256" key="1">
    <source>
        <dbReference type="ARBA" id="ARBA00001974"/>
    </source>
</evidence>
<keyword evidence="3 7" id="KW-0285">Flavoprotein</keyword>
<name>A0A1M2VP11_TRAPU</name>
<dbReference type="STRING" id="154538.A0A1M2VP11"/>
<dbReference type="SUPFAM" id="SSF51905">
    <property type="entry name" value="FAD/NAD(P)-binding domain"/>
    <property type="match status" value="1"/>
</dbReference>
<evidence type="ECO:0000313" key="9">
    <source>
        <dbReference type="EMBL" id="OJT09327.1"/>
    </source>
</evidence>
<feature type="non-terminal residue" evidence="9">
    <location>
        <position position="162"/>
    </location>
</feature>
<dbReference type="InterPro" id="IPR036188">
    <property type="entry name" value="FAD/NAD-bd_sf"/>
</dbReference>
<reference evidence="9 10" key="1">
    <citation type="submission" date="2016-10" db="EMBL/GenBank/DDBJ databases">
        <title>Genome sequence of the basidiomycete white-rot fungus Trametes pubescens.</title>
        <authorList>
            <person name="Makela M.R."/>
            <person name="Granchi Z."/>
            <person name="Peng M."/>
            <person name="De Vries R.P."/>
            <person name="Grigoriev I."/>
            <person name="Riley R."/>
            <person name="Hilden K."/>
        </authorList>
    </citation>
    <scope>NUCLEOTIDE SEQUENCE [LARGE SCALE GENOMIC DNA]</scope>
    <source>
        <strain evidence="9 10">FBCC735</strain>
    </source>
</reference>
<protein>
    <submittedName>
        <fullName evidence="9">Pyranose dehydrogenase</fullName>
    </submittedName>
</protein>
<feature type="domain" description="Glucose-methanol-choline oxidoreductase N-terminal" evidence="8">
    <location>
        <begin position="94"/>
        <end position="117"/>
    </location>
</feature>
<dbReference type="Gene3D" id="3.30.560.10">
    <property type="entry name" value="Glucose Oxidase, domain 3"/>
    <property type="match status" value="1"/>
</dbReference>
<comment type="caution">
    <text evidence="9">The sequence shown here is derived from an EMBL/GenBank/DDBJ whole genome shotgun (WGS) entry which is preliminary data.</text>
</comment>
<evidence type="ECO:0000256" key="6">
    <source>
        <dbReference type="ARBA" id="ARBA00023002"/>
    </source>
</evidence>
<dbReference type="PROSITE" id="PS00623">
    <property type="entry name" value="GMC_OXRED_1"/>
    <property type="match status" value="1"/>
</dbReference>
<comment type="similarity">
    <text evidence="2 7">Belongs to the GMC oxidoreductase family.</text>
</comment>
<comment type="cofactor">
    <cofactor evidence="1">
        <name>FAD</name>
        <dbReference type="ChEBI" id="CHEBI:57692"/>
    </cofactor>
</comment>
<dbReference type="Proteomes" id="UP000184267">
    <property type="component" value="Unassembled WGS sequence"/>
</dbReference>
<dbReference type="GO" id="GO:0050660">
    <property type="term" value="F:flavin adenine dinucleotide binding"/>
    <property type="evidence" value="ECO:0007669"/>
    <property type="project" value="InterPro"/>
</dbReference>
<dbReference type="InterPro" id="IPR000172">
    <property type="entry name" value="GMC_OxRdtase_N"/>
</dbReference>
<sequence length="162" mass="18009">MDPKLSTLAQVSGKTFDFVIIGGGTAGLALAARLSENPEVSVAILEAGKAHLDDELVLTVQGWQRQFMNPEYDWKFPTVPQEHANGKTLLWSRGKGLGGSSAMNFLMWTRPQREDVDALEALGNPGWNWERFYEYSKKTENFWPVSEAGPEDLYDKDAVGSD</sequence>
<evidence type="ECO:0000256" key="7">
    <source>
        <dbReference type="RuleBase" id="RU003968"/>
    </source>
</evidence>
<dbReference type="GO" id="GO:0016614">
    <property type="term" value="F:oxidoreductase activity, acting on CH-OH group of donors"/>
    <property type="evidence" value="ECO:0007669"/>
    <property type="project" value="InterPro"/>
</dbReference>
<keyword evidence="5 7" id="KW-0274">FAD</keyword>
<organism evidence="9 10">
    <name type="scientific">Trametes pubescens</name>
    <name type="common">White-rot fungus</name>
    <dbReference type="NCBI Taxonomy" id="154538"/>
    <lineage>
        <taxon>Eukaryota</taxon>
        <taxon>Fungi</taxon>
        <taxon>Dikarya</taxon>
        <taxon>Basidiomycota</taxon>
        <taxon>Agaricomycotina</taxon>
        <taxon>Agaricomycetes</taxon>
        <taxon>Polyporales</taxon>
        <taxon>Polyporaceae</taxon>
        <taxon>Trametes</taxon>
    </lineage>
</organism>
<accession>A0A1M2VP11</accession>
<evidence type="ECO:0000313" key="10">
    <source>
        <dbReference type="Proteomes" id="UP000184267"/>
    </source>
</evidence>
<evidence type="ECO:0000256" key="4">
    <source>
        <dbReference type="ARBA" id="ARBA00022729"/>
    </source>
</evidence>
<evidence type="ECO:0000259" key="8">
    <source>
        <dbReference type="PROSITE" id="PS00623"/>
    </source>
</evidence>